<dbReference type="GO" id="GO:0003723">
    <property type="term" value="F:RNA binding"/>
    <property type="evidence" value="ECO:0007669"/>
    <property type="project" value="UniProtKB-KW"/>
</dbReference>
<keyword evidence="31" id="KW-0732">Signal</keyword>
<feature type="region of interest" description="Disordered" evidence="30">
    <location>
        <begin position="1921"/>
        <end position="1947"/>
    </location>
</feature>
<dbReference type="EMBL" id="CAMXCT020002380">
    <property type="protein sequence ID" value="CAL1151194.1"/>
    <property type="molecule type" value="Genomic_DNA"/>
</dbReference>
<evidence type="ECO:0000256" key="22">
    <source>
        <dbReference type="ARBA" id="ARBA00023136"/>
    </source>
</evidence>
<evidence type="ECO:0000256" key="15">
    <source>
        <dbReference type="ARBA" id="ARBA00022801"/>
    </source>
</evidence>
<dbReference type="Pfam" id="PF01791">
    <property type="entry name" value="DeoC"/>
    <property type="match status" value="1"/>
</dbReference>
<dbReference type="InterPro" id="IPR002915">
    <property type="entry name" value="DeoC/FbaB/LacD_aldolase"/>
</dbReference>
<dbReference type="GO" id="GO:0006353">
    <property type="term" value="P:DNA-templated transcription termination"/>
    <property type="evidence" value="ECO:0007669"/>
    <property type="project" value="InterPro"/>
</dbReference>
<evidence type="ECO:0000313" key="34">
    <source>
        <dbReference type="EMBL" id="CAL1151194.1"/>
    </source>
</evidence>
<dbReference type="InterPro" id="IPR006027">
    <property type="entry name" value="NusB_RsmB_TIM44"/>
</dbReference>
<evidence type="ECO:0000256" key="20">
    <source>
        <dbReference type="ARBA" id="ARBA00023015"/>
    </source>
</evidence>
<evidence type="ECO:0000259" key="32">
    <source>
        <dbReference type="SMART" id="SM00941"/>
    </source>
</evidence>
<dbReference type="Gene3D" id="3.90.1170.30">
    <property type="entry name" value="Pyrimidine nucleoside phosphorylase-like, C-terminal domain"/>
    <property type="match status" value="1"/>
</dbReference>
<dbReference type="GO" id="GO:0004731">
    <property type="term" value="F:purine-nucleoside phosphorylase activity"/>
    <property type="evidence" value="ECO:0007669"/>
    <property type="project" value="UniProtKB-EC"/>
</dbReference>
<dbReference type="GO" id="GO:0000139">
    <property type="term" value="C:Golgi membrane"/>
    <property type="evidence" value="ECO:0007669"/>
    <property type="project" value="UniProtKB-SubCell"/>
</dbReference>
<dbReference type="Gene3D" id="3.40.50.1110">
    <property type="entry name" value="SGNH hydrolase"/>
    <property type="match status" value="1"/>
</dbReference>
<evidence type="ECO:0000256" key="10">
    <source>
        <dbReference type="ARBA" id="ARBA00012515"/>
    </source>
</evidence>
<reference evidence="34" key="2">
    <citation type="submission" date="2024-04" db="EMBL/GenBank/DDBJ databases">
        <authorList>
            <person name="Chen Y."/>
            <person name="Shah S."/>
            <person name="Dougan E. K."/>
            <person name="Thang M."/>
            <person name="Chan C."/>
        </authorList>
    </citation>
    <scope>NUCLEOTIDE SEQUENCE [LARGE SCALE GENOMIC DNA]</scope>
</reference>
<feature type="region of interest" description="Disordered" evidence="30">
    <location>
        <begin position="4093"/>
        <end position="4115"/>
    </location>
</feature>
<comment type="subcellular location">
    <subcellularLocation>
        <location evidence="1">Golgi apparatus membrane</location>
        <topology evidence="1">Single-pass type II membrane protein</topology>
    </subcellularLocation>
</comment>
<feature type="compositionally biased region" description="Basic and acidic residues" evidence="30">
    <location>
        <begin position="1451"/>
        <end position="1460"/>
    </location>
</feature>
<dbReference type="Pfam" id="PF16317">
    <property type="entry name" value="Glyco_hydro_99"/>
    <property type="match status" value="1"/>
</dbReference>
<dbReference type="Gene3D" id="1.10.940.10">
    <property type="entry name" value="NusB-like"/>
    <property type="match status" value="1"/>
</dbReference>
<dbReference type="EC" id="2.4.2.1" evidence="9"/>
<dbReference type="HAMAP" id="MF_00114">
    <property type="entry name" value="DeoC_type1"/>
    <property type="match status" value="1"/>
</dbReference>
<evidence type="ECO:0000256" key="13">
    <source>
        <dbReference type="ARBA" id="ARBA00022679"/>
    </source>
</evidence>
<dbReference type="InterPro" id="IPR036514">
    <property type="entry name" value="SGNH_hydro_sf"/>
</dbReference>
<dbReference type="PROSITE" id="PS00018">
    <property type="entry name" value="EF_HAND_1"/>
    <property type="match status" value="2"/>
</dbReference>
<evidence type="ECO:0000256" key="18">
    <source>
        <dbReference type="ARBA" id="ARBA00022968"/>
    </source>
</evidence>
<name>A0A9P1G1S6_9DINO</name>
<evidence type="ECO:0000256" key="19">
    <source>
        <dbReference type="ARBA" id="ARBA00022989"/>
    </source>
</evidence>
<dbReference type="SUPFAM" id="SSF102405">
    <property type="entry name" value="MCP/YpsA-like"/>
    <property type="match status" value="1"/>
</dbReference>
<dbReference type="GO" id="GO:0006206">
    <property type="term" value="P:pyrimidine nucleobase metabolic process"/>
    <property type="evidence" value="ECO:0007669"/>
    <property type="project" value="InterPro"/>
</dbReference>
<feature type="signal peptide" evidence="31">
    <location>
        <begin position="1"/>
        <end position="23"/>
    </location>
</feature>
<dbReference type="SUPFAM" id="SSF54680">
    <property type="entry name" value="Pyrimidine nucleoside phosphorylase C-terminal domain"/>
    <property type="match status" value="1"/>
</dbReference>
<dbReference type="PANTHER" id="PTHR11904:SF9">
    <property type="entry name" value="PURINE NUCLEOSIDE PHOSPHORYLASE-RELATED"/>
    <property type="match status" value="1"/>
</dbReference>
<dbReference type="CDD" id="cd00959">
    <property type="entry name" value="DeoC"/>
    <property type="match status" value="1"/>
</dbReference>
<dbReference type="Pfam" id="PF02885">
    <property type="entry name" value="Glycos_trans_3N"/>
    <property type="match status" value="1"/>
</dbReference>
<sequence>MASLRIDSLLVLVVAALAAPASAQSVLFDFGTDSTFRGLSTVNPDTNGSHWNNIPVGTFEVDLVDITNTPTTIDFGFSTAVATDSFNGPAGATGDDPFATLEDEADLDTDIDDAALGLLGGSLRAAFDFVAGPGAGIGSNQVRFEIQQLDPGSSYDLTFFGSHKFSADSTTVYSVYTDDTYTTLVDSVSLDVQDPDAVFNHNRDTTATLSGLSPQLNDILYVEFVGSTGENGYLNSLLLVGTASELDGDANGDGAVDLLDLDILGSEFGQSGMGLQADFNGDDTVDLLDLDILGSNFGAAAGAASVPEPNTCLIAAATLVGALATRRRNEQGGSAARYGGSPATAADVVKTNPLPVYMHYMPWFETPDTLGGNQWGYHWRFNNQDPNVVDATGRRQIAAHYYPKIGPYASRDADVIEYHLLLMKYAGVDGVLIDWYGVQGTNGDINLLLDSSNAIVDHVDDFGLDFGVVLEDRFSANIGQAQANVAYLRDNYFNRPEYIRLGPDQDPLLPVFGPITFNQPSDWTSILTQAGEPVDLLPLWYQGSDAGSNAGGEYAWIFEDEQTDDHLTRQLDFLQTRAQQIQNSGAVAGGVAYPGFDDFYVEGGVGEVVAFDIPHEGGATLEAVLDQVAANSGNLDFLQLATFNDFGEGTIFEPTIETGYEYLEQVQDYTGVPYGVEELELVYRLYVARKRYEDNALANQLLDGVASALADLDVTQAINLLDFVAPLGDFNGDGFVDAGDEAVWRQEFGSQTVFHGSGADGNFDGVVDASDYTVWRDSLSAFDSTATSVPEVAGASLAGIAAALAAQRAARNRNGEPASDAIDAPDEASILFVGSSSIRRWEQLALDFADYKIIQRGFGGALFDDVNTYTSDIVLPYNPRAIVVWAGTNDLGSGSDGQEVFADYQQFVATVHGAQPDVDIFYLGIMPTPGRFANGPEETIANNAIAGVAAEDPKLHYIDLPAAFNALNPPDGEEFQNKFVDSIHLNRDGYDLWTSVIRPQVEAVVAPNKTFVPNPNTPQPGEAILFDFGPSNAEDGDPTTSPDARGNHWNNWHPATGGVAVNAGERVTNLVDTTGAATGVDLTITGGFQSNGTLNGGLFGPDEALLGDLAVETATQDYFFSTADGLQGGGNDDVPAGFMLDGLDPGLTYDLRFFASRSTTATRVTEYAVTGANTVTTTLQSSGQNIGADGAYDGNDDEVALVAGIQPDPFGQVFVDITLVQGAFAYVNALQLVASGPLLSGDANGDGVVDLLDLDILGANFGASPATRAQGDFNGDDVVDLLDLDILGANFGATAEAAAVPEVSTGASALGALTWALDLTRRDLRLAIGLIGDDELRRRHREVAKGEHANRAARRDRIELTRRDDLARSVLAPHDEAATNRAWRDRQDDVKLARQFVEKQRKPLRRAIGRRSQRRRSCGRRTEQPLGVGELLTPTPHVNFAARVIAQCRPESQRGADGHGRDRRRNVRGGGEPRSPRRRFKRRHIDSVPLGETLHEAALQVGGGALGRRQLGERRRRVGERVALRAAGRAASREMLVDNGAIALVARVEGVSREQLNDLFARRHTSRTLASVSRSAISPRRMRVFTSAEVSEQQGLAVVRVEPAERLRDQRAALAFDRLAVRRGRLLLLSPIALGQVTGRSGLVGVGQAGAHVVDRPAARERQDVGSKASATRVEPIGLAPHLVEDVGDDRLGVLLSAKHTQRQAVNSRRVAVVQRSKRRAIAAAHASHQARVLVTRGGTWRGLGSDGGWRRHSHESPCPGRPSDGRRRPRRGVERRKDAFGHPPPDRAARLGGLPTQQEAKRGCKPFAVDDRHEYARDALLLGWPADRPTRTADHHVKRRLPNQPSESRQRTGHRTVRRRGVGKHPGDRLRVRCEVLQPTELSVDDVHRRETVFSPLREFDRFDRSNACTALALMRAGEVADRDAGQGQPGVDRQGPRVSPHEKPRMRPLSITPLLLALAAAAHGADHLDAPLASEDGTLDVNDLYAFQSPTNPDNTVLIMTVNPFAGVLSPTMFNSHAEYEFLIDNTGDAEPDVTYTAQFFATGDPGVQQAIVSRDHSIYAIGSTETDVATNGGGTFRAGLFDDPFFFDLAGFQDGLNFTGVDAFAGANVSGIVLEVPSSELGGPNVGIWARTVFEGHQVDRVGRPAINTVLIPSERKDEFNQGEPDHDPEDFGDDVRAAITALSGDASFAATLTDVLLPDVLTFDTTNSAGFLNGRQLADDVIDAELELLTNGAFTAGDGVDANDVPFLGAFPYLAPPNAVIPEPTAVVLPGGAIRRASWRCPLGAIRLRAGSGMRETQGLLAGQPAKATPARCPLPTPNMPKNKPSKHIGPAAQKPAEPMDVAPDFSLDAHRQTLPPEVEANRQAIINSPTYLLAEQDTAWLKESEMRPVRMQLELQKTEVLLEREGIKSTVVVFGGTQIVPQEEAEARLAQAKAELDANPGDEKAKRGIVRAEARLKKSRFYNECRDFAKLVSGRCQIDGKCEYVVTTGGGPGVMEAGNRGAFEIGAKSIGLNIELPHEQEPNPYITPELCFQFHYFAMRKFHFILRAAALVVFPGGFGTLDELFNCLCLRQTGRMQAIPIILYGKEYWDSVITFQALADEGVIADEHLDLISYAESPEEAWKLIADFHGAIGLLPTLMIALGTGALGATLARQQGLATLARISSGLSQGEPPTDALVDGAMILLAGAVLITPGVLTDAFGFALLVPPVRQALKPLLRLVFRRMMRRAGERGATVVWHSGQPPAERGDVIDVEVTEVRSRDPDAPSPMPARRRAREVALQILFEDDVNTRASVAEMKDFLHGRLRNPENERFAESLILGVRRHREEIDERLEAIAENWSLKRMAGADRNVLRLAAYEILHGETPFAVAVNEAIELAKRFGSAQRATADPARAIRSLTVPPASRASANTLALGVRRGPLGPMASIVSLIDHAVLHPTQTADDLRAACAMCREVGVASVCVKPSYVELAAELLAGSSVVPSTVIGFPHGGTSTTAKVEETLAACDDGAKEVDMVINVARALAGDWDAVAYDVKAVVDAAKTQDVITKVIFETGLLTDDDQKRKLCELSEAAGAAFVKTSTGFGFVKGDDDALKSTGATEHDIRLMREACTPAVEVKASGGIRSYADAVKMVEAGATRLGTSGTQAIAAGEQVSSNMLHLYDQIEEATAKIRSVWDKTPHAGVILGTGLGNFAENIAVEATLDYGDIPHFPVSTATSHRGRLVFGTLRDLPVMVMEGRFHAYEGYPLGKITLPVRVMKALGAELMIVSQAVGGMNPQYNPGDVMLIDDHINLLGDNPLVGVNDDRLGPRFPDMSQPYCFELLEAGQAIARRNDFIVHRGVSVAVLGPCLETRAEYRFLRGIGADVVGMSTVPEVIVAVHCGLRVFGMAVVTDMCLPDALEVAEVEEIIRVANSAEPKLRAMVEGILDHEIDEAVSAIRGAIGGRSPRVGVILGSGLGGLAERIDDAVALPYAELPHFPRSTAEGHAGRLLVGELRGTGRTIVAMQGRFHLYEGWNAQQAAFPVWVLKRLGIETLVVSNAAGGLNPRYAVGDVMLIDDHINLMFKNPLVGVNDDDLGPRFPDMSAPYDARLLDLAEETARAAGFLCPRGVYVGMLGPTYETRAEYRMASTLGGDAAGMSTVPEVIAARHAGIRVLGLSTITNACSPDQLGETTHDEVVAAAASAGEKLRVIVEAVKRDGAELSAPQIGELIAAYAAGEVPDYQMAAWAMAVFLRGMTTAEIAALTDSMLQSGDVFAGSPEGGPPNVDKHSSGGVGDKVSIPLAPALACCGVRVPMISGRGLGATGGTLDKLEAIPGFRVDYDLDEAQRLADQVGCVICSASPRLVPADRKLYALRDVTGTVPSIPLITASIMSKKLAEGLDALVLDVKCGSGAFMKTPDDARALARSLVDTGKRMGVATAALVTDMNQPLGRLAGNGVEIDESVSCVEGGGPDDLRTLVVEQGAEALTLAGVAPNIEEGRQRIAASLDDGSAREKLAEMVRSQEGDLDAPRPRAAETTVTADRAGFVSAIDTEALGYAVIELGGGRKQQGDPIDPSVGLEMLVRLGDQVEAGQPLVRLFAGDRGRDTAIGLSSGAITMGDEPPAEAPLVLDRVD</sequence>
<dbReference type="CDD" id="cd11575">
    <property type="entry name" value="GH99_GH71_like_3"/>
    <property type="match status" value="1"/>
</dbReference>
<dbReference type="Pfam" id="PF00591">
    <property type="entry name" value="Glycos_transf_3"/>
    <property type="match status" value="1"/>
</dbReference>
<feature type="domain" description="Pyrimidine nucleoside phosphorylase C-terminal" evidence="32">
    <location>
        <begin position="4027"/>
        <end position="4100"/>
    </location>
</feature>
<dbReference type="EMBL" id="CAMXCT030002380">
    <property type="protein sequence ID" value="CAL4785131.1"/>
    <property type="molecule type" value="Genomic_DNA"/>
</dbReference>
<evidence type="ECO:0000256" key="2">
    <source>
        <dbReference type="ARBA" id="ARBA00005058"/>
    </source>
</evidence>
<evidence type="ECO:0000256" key="28">
    <source>
        <dbReference type="ARBA" id="ARBA00033072"/>
    </source>
</evidence>
<feature type="compositionally biased region" description="Basic and acidic residues" evidence="30">
    <location>
        <begin position="1764"/>
        <end position="1790"/>
    </location>
</feature>
<comment type="similarity">
    <text evidence="7">Belongs to the DeoC/FbaB aldolase family. DeoC type 1 subfamily.</text>
</comment>
<dbReference type="GO" id="GO:0031564">
    <property type="term" value="P:transcription antitermination"/>
    <property type="evidence" value="ECO:0007669"/>
    <property type="project" value="UniProtKB-KW"/>
</dbReference>
<evidence type="ECO:0000256" key="31">
    <source>
        <dbReference type="SAM" id="SignalP"/>
    </source>
</evidence>
<dbReference type="PROSITE" id="PS00647">
    <property type="entry name" value="THYMID_PHOSPHORYLASE"/>
    <property type="match status" value="1"/>
</dbReference>
<evidence type="ECO:0000256" key="14">
    <source>
        <dbReference type="ARBA" id="ARBA00022692"/>
    </source>
</evidence>
<dbReference type="SUPFAM" id="SSF53167">
    <property type="entry name" value="Purine and uridine phosphorylases"/>
    <property type="match status" value="2"/>
</dbReference>
<dbReference type="NCBIfam" id="TIGR01700">
    <property type="entry name" value="PNPH"/>
    <property type="match status" value="2"/>
</dbReference>
<feature type="region of interest" description="Disordered" evidence="30">
    <location>
        <begin position="1745"/>
        <end position="1803"/>
    </location>
</feature>
<dbReference type="InterPro" id="IPR013785">
    <property type="entry name" value="Aldolase_TIM"/>
</dbReference>
<feature type="region of interest" description="Disordered" evidence="30">
    <location>
        <begin position="1401"/>
        <end position="1430"/>
    </location>
</feature>
<dbReference type="Gene3D" id="3.20.20.70">
    <property type="entry name" value="Aldolase class I"/>
    <property type="match status" value="1"/>
</dbReference>
<evidence type="ECO:0000256" key="5">
    <source>
        <dbReference type="ARBA" id="ARBA00006915"/>
    </source>
</evidence>
<keyword evidence="19" id="KW-1133">Transmembrane helix</keyword>
<dbReference type="SUPFAM" id="SSF48013">
    <property type="entry name" value="NusB-like"/>
    <property type="match status" value="1"/>
</dbReference>
<dbReference type="InterPro" id="IPR000312">
    <property type="entry name" value="Glycosyl_Trfase_fam3"/>
</dbReference>
<keyword evidence="18" id="KW-0735">Signal-anchor</keyword>
<dbReference type="InterPro" id="IPR036320">
    <property type="entry name" value="Glycosyl_Trfase_fam3_N_dom_sf"/>
</dbReference>
<keyword evidence="16" id="KW-0889">Transcription antitermination</keyword>
<dbReference type="InterPro" id="IPR018247">
    <property type="entry name" value="EF_Hand_1_Ca_BS"/>
</dbReference>
<evidence type="ECO:0000256" key="4">
    <source>
        <dbReference type="ARBA" id="ARBA00006751"/>
    </source>
</evidence>
<dbReference type="NCBIfam" id="TIGR02644">
    <property type="entry name" value="Y_phosphoryl"/>
    <property type="match status" value="1"/>
</dbReference>
<keyword evidence="11" id="KW-0963">Cytoplasm</keyword>
<evidence type="ECO:0000313" key="33">
    <source>
        <dbReference type="EMBL" id="CAI3997819.1"/>
    </source>
</evidence>
<dbReference type="Gene3D" id="1.20.970.10">
    <property type="entry name" value="Transferase, Pyrimidine Nucleoside Phosphorylase, Chain C"/>
    <property type="match status" value="1"/>
</dbReference>
<evidence type="ECO:0000256" key="30">
    <source>
        <dbReference type="SAM" id="MobiDB-lite"/>
    </source>
</evidence>
<keyword evidence="15" id="KW-0378">Hydrolase</keyword>
<dbReference type="Gene3D" id="3.40.50.1580">
    <property type="entry name" value="Nucleoside phosphorylase domain"/>
    <property type="match status" value="2"/>
</dbReference>
<feature type="compositionally biased region" description="Basic residues" evidence="30">
    <location>
        <begin position="1402"/>
        <end position="1419"/>
    </location>
</feature>
<dbReference type="HAMAP" id="MF_00073">
    <property type="entry name" value="NusB"/>
    <property type="match status" value="1"/>
</dbReference>
<dbReference type="SMART" id="SM01133">
    <property type="entry name" value="DeoC"/>
    <property type="match status" value="1"/>
</dbReference>
<gene>
    <name evidence="33" type="ORF">C1SCF055_LOCUS24165</name>
</gene>
<evidence type="ECO:0000256" key="29">
    <source>
        <dbReference type="ARBA" id="ARBA00048791"/>
    </source>
</evidence>
<feature type="compositionally biased region" description="Basic residues" evidence="30">
    <location>
        <begin position="1852"/>
        <end position="1864"/>
    </location>
</feature>
<dbReference type="InterPro" id="IPR011605">
    <property type="entry name" value="NusB_fam"/>
</dbReference>
<dbReference type="Pfam" id="PF01048">
    <property type="entry name" value="PNP_UDP_1"/>
    <property type="match status" value="2"/>
</dbReference>
<dbReference type="InterPro" id="IPR017459">
    <property type="entry name" value="Glycosyl_Trfase_fam3_N_dom"/>
</dbReference>
<proteinExistence type="inferred from homology"/>
<dbReference type="InterPro" id="IPR011343">
    <property type="entry name" value="DeoC"/>
</dbReference>
<evidence type="ECO:0000256" key="16">
    <source>
        <dbReference type="ARBA" id="ARBA00022814"/>
    </source>
</evidence>
<dbReference type="OrthoDB" id="70823at2759"/>
<dbReference type="EMBL" id="CAMXCT010002380">
    <property type="protein sequence ID" value="CAI3997819.1"/>
    <property type="molecule type" value="Genomic_DNA"/>
</dbReference>
<dbReference type="SUPFAM" id="SSF47648">
    <property type="entry name" value="Nucleoside phosphorylase/phosphoribosyltransferase N-terminal domain"/>
    <property type="match status" value="1"/>
</dbReference>
<evidence type="ECO:0000256" key="21">
    <source>
        <dbReference type="ARBA" id="ARBA00023034"/>
    </source>
</evidence>
<comment type="pathway">
    <text evidence="2">Purine metabolism; purine nucleoside salvage.</text>
</comment>
<dbReference type="FunFam" id="3.40.1030.10:FF:000003">
    <property type="entry name" value="Pyrimidine-nucleoside phosphorylase"/>
    <property type="match status" value="1"/>
</dbReference>
<dbReference type="InterPro" id="IPR000845">
    <property type="entry name" value="Nucleoside_phosphorylase_d"/>
</dbReference>
<evidence type="ECO:0000256" key="25">
    <source>
        <dbReference type="ARBA" id="ARBA00023270"/>
    </source>
</evidence>
<dbReference type="GO" id="GO:0000272">
    <property type="term" value="P:polysaccharide catabolic process"/>
    <property type="evidence" value="ECO:0007669"/>
    <property type="project" value="InterPro"/>
</dbReference>
<evidence type="ECO:0000256" key="27">
    <source>
        <dbReference type="ARBA" id="ARBA00032755"/>
    </source>
</evidence>
<dbReference type="NCBIfam" id="TIGR00126">
    <property type="entry name" value="deoC"/>
    <property type="match status" value="1"/>
</dbReference>
<keyword evidence="20" id="KW-0805">Transcription regulation</keyword>
<keyword evidence="13" id="KW-0808">Transferase</keyword>
<dbReference type="InterPro" id="IPR011268">
    <property type="entry name" value="Purine_phosphorylase"/>
</dbReference>
<dbReference type="InterPro" id="IPR026071">
    <property type="entry name" value="Glyco_Hydrolase_99"/>
</dbReference>
<dbReference type="SUPFAM" id="SSF52266">
    <property type="entry name" value="SGNH hydrolase"/>
    <property type="match status" value="1"/>
</dbReference>
<dbReference type="Pfam" id="PF13472">
    <property type="entry name" value="Lipase_GDSL_2"/>
    <property type="match status" value="1"/>
</dbReference>
<dbReference type="InterPro" id="IPR025566">
    <property type="entry name" value="DUF4331"/>
</dbReference>
<dbReference type="SUPFAM" id="SSF52418">
    <property type="entry name" value="Nucleoside phosphorylase/phosphoribosyltransferase catalytic domain"/>
    <property type="match status" value="1"/>
</dbReference>
<dbReference type="SUPFAM" id="SSF63446">
    <property type="entry name" value="Type I dockerin domain"/>
    <property type="match status" value="2"/>
</dbReference>
<organism evidence="33">
    <name type="scientific">Cladocopium goreaui</name>
    <dbReference type="NCBI Taxonomy" id="2562237"/>
    <lineage>
        <taxon>Eukaryota</taxon>
        <taxon>Sar</taxon>
        <taxon>Alveolata</taxon>
        <taxon>Dinophyceae</taxon>
        <taxon>Suessiales</taxon>
        <taxon>Symbiodiniaceae</taxon>
        <taxon>Cladocopium</taxon>
    </lineage>
</organism>
<keyword evidence="17" id="KW-0694">RNA-binding</keyword>
<dbReference type="GO" id="GO:0016154">
    <property type="term" value="F:pyrimidine-nucleoside phosphorylase activity"/>
    <property type="evidence" value="ECO:0007669"/>
    <property type="project" value="InterPro"/>
</dbReference>
<comment type="catalytic activity">
    <reaction evidence="29">
        <text>2-deoxy-D-ribose 5-phosphate = D-glyceraldehyde 3-phosphate + acetaldehyde</text>
        <dbReference type="Rhea" id="RHEA:12821"/>
        <dbReference type="ChEBI" id="CHEBI:15343"/>
        <dbReference type="ChEBI" id="CHEBI:59776"/>
        <dbReference type="ChEBI" id="CHEBI:62877"/>
        <dbReference type="EC" id="4.1.2.4"/>
    </reaction>
</comment>
<dbReference type="Pfam" id="PF01029">
    <property type="entry name" value="NusB"/>
    <property type="match status" value="1"/>
</dbReference>
<dbReference type="Gene3D" id="3.40.50.450">
    <property type="match status" value="1"/>
</dbReference>
<dbReference type="InterPro" id="IPR035926">
    <property type="entry name" value="NusB-like_sf"/>
</dbReference>
<evidence type="ECO:0000256" key="8">
    <source>
        <dbReference type="ARBA" id="ARBA00011738"/>
    </source>
</evidence>
<evidence type="ECO:0000256" key="3">
    <source>
        <dbReference type="ARBA" id="ARBA00005952"/>
    </source>
</evidence>
<keyword evidence="12" id="KW-0328">Glycosyltransferase</keyword>
<protein>
    <recommendedName>
        <fullName evidence="27">2-deoxy-D-ribose 5-phosphate aldolase</fullName>
        <ecNumber evidence="9">2.4.2.1</ecNumber>
        <ecNumber evidence="10">4.1.2.4</ecNumber>
    </recommendedName>
    <alternativeName>
        <fullName evidence="28">Inosine phosphorylase</fullName>
    </alternativeName>
    <alternativeName>
        <fullName evidence="26">Inosine-guanosine phosphorylase</fullName>
    </alternativeName>
</protein>
<comment type="caution">
    <text evidence="33">The sequence shown here is derived from an EMBL/GenBank/DDBJ whole genome shotgun (WGS) entry which is preliminary data.</text>
</comment>
<dbReference type="NCBIfam" id="TIGR01697">
    <property type="entry name" value="PNPH-PUNA-XAPA"/>
    <property type="match status" value="2"/>
</dbReference>
<dbReference type="Pfam" id="PF14224">
    <property type="entry name" value="DUF4331"/>
    <property type="match status" value="3"/>
</dbReference>
<dbReference type="NCBIfam" id="NF008528">
    <property type="entry name" value="PRK11463.1-2"/>
    <property type="match status" value="1"/>
</dbReference>
<keyword evidence="14" id="KW-0812">Transmembrane</keyword>
<dbReference type="InterPro" id="IPR031100">
    <property type="entry name" value="LOG_fam"/>
</dbReference>
<dbReference type="GO" id="GO:0006213">
    <property type="term" value="P:pyrimidine nucleoside metabolic process"/>
    <property type="evidence" value="ECO:0007669"/>
    <property type="project" value="InterPro"/>
</dbReference>
<evidence type="ECO:0000256" key="17">
    <source>
        <dbReference type="ARBA" id="ARBA00022884"/>
    </source>
</evidence>
<dbReference type="InterPro" id="IPR035994">
    <property type="entry name" value="Nucleoside_phosphorylase_sf"/>
</dbReference>
<evidence type="ECO:0000256" key="24">
    <source>
        <dbReference type="ARBA" id="ARBA00023239"/>
    </source>
</evidence>
<keyword evidence="23" id="KW-0804">Transcription</keyword>
<evidence type="ECO:0000313" key="35">
    <source>
        <dbReference type="Proteomes" id="UP001152797"/>
    </source>
</evidence>
<dbReference type="InterPro" id="IPR018090">
    <property type="entry name" value="Pyrmidine_PPas_bac/euk"/>
</dbReference>
<evidence type="ECO:0000256" key="26">
    <source>
        <dbReference type="ARBA" id="ARBA00031036"/>
    </source>
</evidence>
<dbReference type="InterPro" id="IPR013102">
    <property type="entry name" value="PYNP_C"/>
</dbReference>
<keyword evidence="25" id="KW-0704">Schiff base</keyword>
<comment type="subunit">
    <text evidence="8">Homodimer.</text>
</comment>
<accession>A0A9P1G1S6</accession>
<dbReference type="InterPro" id="IPR011270">
    <property type="entry name" value="Pur_Nuc_Pase_Ino/Guo-sp"/>
</dbReference>
<dbReference type="SUPFAM" id="SSF51569">
    <property type="entry name" value="Aldolase"/>
    <property type="match status" value="1"/>
</dbReference>
<evidence type="ECO:0000256" key="1">
    <source>
        <dbReference type="ARBA" id="ARBA00004323"/>
    </source>
</evidence>
<feature type="chain" id="PRO_5043272701" description="2-deoxy-D-ribose 5-phosphate aldolase" evidence="31">
    <location>
        <begin position="24"/>
        <end position="4115"/>
    </location>
</feature>
<comment type="similarity">
    <text evidence="4">Belongs to the PNP/MTAP phosphorylase family.</text>
</comment>
<dbReference type="EC" id="4.1.2.4" evidence="10"/>
<dbReference type="InterPro" id="IPR036439">
    <property type="entry name" value="Dockerin_dom_sf"/>
</dbReference>
<evidence type="ECO:0000256" key="11">
    <source>
        <dbReference type="ARBA" id="ARBA00022490"/>
    </source>
</evidence>
<feature type="region of interest" description="Disordered" evidence="30">
    <location>
        <begin position="1827"/>
        <end position="1868"/>
    </location>
</feature>
<dbReference type="Pfam" id="PF04186">
    <property type="entry name" value="FxsA"/>
    <property type="match status" value="1"/>
</dbReference>
<dbReference type="InterPro" id="IPR036566">
    <property type="entry name" value="PYNP-like_C_sf"/>
</dbReference>
<comment type="similarity">
    <text evidence="5">Belongs to the thymidine/pyrimidine-nucleoside phosphorylase family.</text>
</comment>
<dbReference type="GO" id="GO:0009264">
    <property type="term" value="P:deoxyribonucleotide catabolic process"/>
    <property type="evidence" value="ECO:0007669"/>
    <property type="project" value="InterPro"/>
</dbReference>
<comment type="similarity">
    <text evidence="3">Belongs to the NusB family.</text>
</comment>
<dbReference type="InterPro" id="IPR017872">
    <property type="entry name" value="Pyrmidine_PPase_CS"/>
</dbReference>
<keyword evidence="35" id="KW-1185">Reference proteome</keyword>
<reference evidence="33" key="1">
    <citation type="submission" date="2022-10" db="EMBL/GenBank/DDBJ databases">
        <authorList>
            <person name="Chen Y."/>
            <person name="Dougan E. K."/>
            <person name="Chan C."/>
            <person name="Rhodes N."/>
            <person name="Thang M."/>
        </authorList>
    </citation>
    <scope>NUCLEOTIDE SEQUENCE</scope>
</reference>
<dbReference type="Gene3D" id="3.40.1030.10">
    <property type="entry name" value="Nucleoside phosphorylase/phosphoribosyltransferase catalytic domain"/>
    <property type="match status" value="1"/>
</dbReference>
<dbReference type="Gene3D" id="1.10.1330.10">
    <property type="entry name" value="Dockerin domain"/>
    <property type="match status" value="3"/>
</dbReference>
<dbReference type="InterPro" id="IPR035902">
    <property type="entry name" value="Nuc_phospho_transferase"/>
</dbReference>
<comment type="similarity">
    <text evidence="6">Belongs to the glycosyl hydrolase 99 family.</text>
</comment>
<dbReference type="NCBIfam" id="TIGR01951">
    <property type="entry name" value="nusB"/>
    <property type="match status" value="1"/>
</dbReference>
<evidence type="ECO:0000256" key="7">
    <source>
        <dbReference type="ARBA" id="ARBA00010936"/>
    </source>
</evidence>
<dbReference type="InterPro" id="IPR007313">
    <property type="entry name" value="FxsA"/>
</dbReference>
<evidence type="ECO:0000256" key="6">
    <source>
        <dbReference type="ARBA" id="ARBA00009559"/>
    </source>
</evidence>
<dbReference type="InterPro" id="IPR028581">
    <property type="entry name" value="DeoC_typeI"/>
</dbReference>
<dbReference type="NCBIfam" id="NF006054">
    <property type="entry name" value="PRK08202.1"/>
    <property type="match status" value="2"/>
</dbReference>
<evidence type="ECO:0000256" key="9">
    <source>
        <dbReference type="ARBA" id="ARBA00011886"/>
    </source>
</evidence>
<feature type="region of interest" description="Disordered" evidence="30">
    <location>
        <begin position="1449"/>
        <end position="1485"/>
    </location>
</feature>
<dbReference type="InterPro" id="IPR013830">
    <property type="entry name" value="SGNH_hydro"/>
</dbReference>
<dbReference type="SMART" id="SM00941">
    <property type="entry name" value="PYNP_C"/>
    <property type="match status" value="1"/>
</dbReference>
<dbReference type="Pfam" id="PF07831">
    <property type="entry name" value="PYNP_C"/>
    <property type="match status" value="1"/>
</dbReference>
<dbReference type="Proteomes" id="UP001152797">
    <property type="component" value="Unassembled WGS sequence"/>
</dbReference>
<dbReference type="GO" id="GO:0004139">
    <property type="term" value="F:deoxyribose-phosphate aldolase activity"/>
    <property type="evidence" value="ECO:0007669"/>
    <property type="project" value="UniProtKB-EC"/>
</dbReference>
<dbReference type="FunFam" id="3.20.20.70:FF:000044">
    <property type="entry name" value="Deoxyribose-phosphate aldolase"/>
    <property type="match status" value="1"/>
</dbReference>
<dbReference type="GO" id="GO:0016798">
    <property type="term" value="F:hydrolase activity, acting on glycosyl bonds"/>
    <property type="evidence" value="ECO:0007669"/>
    <property type="project" value="InterPro"/>
</dbReference>
<keyword evidence="22" id="KW-0472">Membrane</keyword>
<keyword evidence="21" id="KW-0333">Golgi apparatus</keyword>
<dbReference type="CDD" id="cd09009">
    <property type="entry name" value="PNP-EcPNPII_like"/>
    <property type="match status" value="2"/>
</dbReference>
<dbReference type="PANTHER" id="PTHR11904">
    <property type="entry name" value="METHYLTHIOADENOSINE/PURINE NUCLEOSIDE PHOSPHORYLASE"/>
    <property type="match status" value="1"/>
</dbReference>
<keyword evidence="24" id="KW-0456">Lyase</keyword>
<evidence type="ECO:0000256" key="12">
    <source>
        <dbReference type="ARBA" id="ARBA00022676"/>
    </source>
</evidence>
<feature type="region of interest" description="Disordered" evidence="30">
    <location>
        <begin position="2305"/>
        <end position="2340"/>
    </location>
</feature>
<dbReference type="NCBIfam" id="NF004490">
    <property type="entry name" value="PRK05820.1"/>
    <property type="match status" value="1"/>
</dbReference>
<evidence type="ECO:0000256" key="23">
    <source>
        <dbReference type="ARBA" id="ARBA00023163"/>
    </source>
</evidence>
<dbReference type="Gene3D" id="3.20.20.80">
    <property type="entry name" value="Glycosidases"/>
    <property type="match status" value="1"/>
</dbReference>
<dbReference type="Pfam" id="PF03641">
    <property type="entry name" value="Lysine_decarbox"/>
    <property type="match status" value="1"/>
</dbReference>